<gene>
    <name evidence="1" type="ORF">Q604_UNBC11625G0001</name>
</gene>
<protein>
    <submittedName>
        <fullName evidence="1">LPXTG-motif cell wall anchor protein</fullName>
    </submittedName>
</protein>
<evidence type="ECO:0000313" key="1">
    <source>
        <dbReference type="EMBL" id="ETJ33939.1"/>
    </source>
</evidence>
<dbReference type="AlphaFoldDB" id="W1XYK1"/>
<proteinExistence type="predicted"/>
<comment type="caution">
    <text evidence="1">The sequence shown here is derived from an EMBL/GenBank/DDBJ whole genome shotgun (WGS) entry which is preliminary data.</text>
</comment>
<name>W1XYK1_9ZZZZ</name>
<reference evidence="1" key="1">
    <citation type="submission" date="2013-12" db="EMBL/GenBank/DDBJ databases">
        <title>A Varibaculum cambriense genome reconstructed from a premature infant gut community with otherwise low bacterial novelty that shifts toward anaerobic metabolism during the third week of life.</title>
        <authorList>
            <person name="Brown C.T."/>
            <person name="Sharon I."/>
            <person name="Thomas B.C."/>
            <person name="Castelle C.J."/>
            <person name="Morowitz M.J."/>
            <person name="Banfield J.F."/>
        </authorList>
    </citation>
    <scope>NUCLEOTIDE SEQUENCE</scope>
</reference>
<feature type="non-terminal residue" evidence="1">
    <location>
        <position position="1"/>
    </location>
</feature>
<sequence length="77" mass="8446">FGNSIQEKWKALEARLIEEQAKLDEQYAAAGGASSEEVTASSMARAEAVFKEMKALEAEMEEKIKNEQTPPSSSLEP</sequence>
<dbReference type="EMBL" id="AZMM01011625">
    <property type="protein sequence ID" value="ETJ33939.1"/>
    <property type="molecule type" value="Genomic_DNA"/>
</dbReference>
<organism evidence="1">
    <name type="scientific">human gut metagenome</name>
    <dbReference type="NCBI Taxonomy" id="408170"/>
    <lineage>
        <taxon>unclassified sequences</taxon>
        <taxon>metagenomes</taxon>
        <taxon>organismal metagenomes</taxon>
    </lineage>
</organism>
<feature type="non-terminal residue" evidence="1">
    <location>
        <position position="77"/>
    </location>
</feature>
<accession>W1XYK1</accession>